<dbReference type="STRING" id="1798384.A3D03_04865"/>
<proteinExistence type="inferred from homology"/>
<dbReference type="PANTHER" id="PTHR43393">
    <property type="entry name" value="CYTOKININ RIBOSIDE 5'-MONOPHOSPHATE PHOSPHORIBOHYDROLASE"/>
    <property type="match status" value="1"/>
</dbReference>
<comment type="caution">
    <text evidence="2">The sequence shown here is derived from an EMBL/GenBank/DDBJ whole genome shotgun (WGS) entry which is preliminary data.</text>
</comment>
<evidence type="ECO:0000313" key="3">
    <source>
        <dbReference type="Proteomes" id="UP000177092"/>
    </source>
</evidence>
<organism evidence="2 3">
    <name type="scientific">Candidatus Gottesmanbacteria bacterium RIFCSPHIGHO2_02_FULL_40_13</name>
    <dbReference type="NCBI Taxonomy" id="1798384"/>
    <lineage>
        <taxon>Bacteria</taxon>
        <taxon>Candidatus Gottesmaniibacteriota</taxon>
    </lineage>
</organism>
<dbReference type="Gene3D" id="3.40.50.450">
    <property type="match status" value="1"/>
</dbReference>
<keyword evidence="1" id="KW-0203">Cytokinin biosynthesis</keyword>
<sequence>MNKNIVVFAGNGCRQDKEEFYYSLSYETGKILAQSGFTAVTGGGPGLMNQVLKGAYENGGKTIGVRLHQEGKVQSPFVTRTFFYRRLKPRQAKLISLADAFLALPGGIGTFYEIFEVLSLKRKGEIKMSTPLIIIGSYFNEFLKLISLMEKEGLVHKSIRNLFDYCTDLKEMEKILQEVL</sequence>
<comment type="similarity">
    <text evidence="1">Belongs to the LOG family.</text>
</comment>
<protein>
    <recommendedName>
        <fullName evidence="1">Cytokinin riboside 5'-monophosphate phosphoribohydrolase</fullName>
        <ecNumber evidence="1">3.2.2.n1</ecNumber>
    </recommendedName>
</protein>
<dbReference type="GO" id="GO:0009691">
    <property type="term" value="P:cytokinin biosynthetic process"/>
    <property type="evidence" value="ECO:0007669"/>
    <property type="project" value="UniProtKB-UniRule"/>
</dbReference>
<accession>A0A1F6A960</accession>
<dbReference type="Pfam" id="PF03641">
    <property type="entry name" value="Lysine_decarbox"/>
    <property type="match status" value="1"/>
</dbReference>
<dbReference type="EC" id="3.2.2.n1" evidence="1"/>
<dbReference type="Proteomes" id="UP000177092">
    <property type="component" value="Unassembled WGS sequence"/>
</dbReference>
<evidence type="ECO:0000256" key="1">
    <source>
        <dbReference type="RuleBase" id="RU363015"/>
    </source>
</evidence>
<evidence type="ECO:0000313" key="2">
    <source>
        <dbReference type="EMBL" id="OGG21221.1"/>
    </source>
</evidence>
<dbReference type="EMBL" id="MFJN01000026">
    <property type="protein sequence ID" value="OGG21221.1"/>
    <property type="molecule type" value="Genomic_DNA"/>
</dbReference>
<gene>
    <name evidence="2" type="ORF">A3D03_04865</name>
</gene>
<dbReference type="InterPro" id="IPR031100">
    <property type="entry name" value="LOG_fam"/>
</dbReference>
<dbReference type="GO" id="GO:0016787">
    <property type="term" value="F:hydrolase activity"/>
    <property type="evidence" value="ECO:0007669"/>
    <property type="project" value="UniProtKB-KW"/>
</dbReference>
<dbReference type="InterPro" id="IPR005269">
    <property type="entry name" value="LOG"/>
</dbReference>
<dbReference type="GO" id="GO:0005829">
    <property type="term" value="C:cytosol"/>
    <property type="evidence" value="ECO:0007669"/>
    <property type="project" value="TreeGrafter"/>
</dbReference>
<dbReference type="SUPFAM" id="SSF102405">
    <property type="entry name" value="MCP/YpsA-like"/>
    <property type="match status" value="1"/>
</dbReference>
<dbReference type="AlphaFoldDB" id="A0A1F6A960"/>
<keyword evidence="1" id="KW-0378">Hydrolase</keyword>
<dbReference type="NCBIfam" id="TIGR00730">
    <property type="entry name" value="Rossman fold protein, TIGR00730 family"/>
    <property type="match status" value="1"/>
</dbReference>
<dbReference type="PANTHER" id="PTHR43393:SF3">
    <property type="entry name" value="LYSINE DECARBOXYLASE-LIKE PROTEIN"/>
    <property type="match status" value="1"/>
</dbReference>
<dbReference type="InterPro" id="IPR052341">
    <property type="entry name" value="LOG_family_nucleotidases"/>
</dbReference>
<reference evidence="2 3" key="1">
    <citation type="journal article" date="2016" name="Nat. Commun.">
        <title>Thousands of microbial genomes shed light on interconnected biogeochemical processes in an aquifer system.</title>
        <authorList>
            <person name="Anantharaman K."/>
            <person name="Brown C.T."/>
            <person name="Hug L.A."/>
            <person name="Sharon I."/>
            <person name="Castelle C.J."/>
            <person name="Probst A.J."/>
            <person name="Thomas B.C."/>
            <person name="Singh A."/>
            <person name="Wilkins M.J."/>
            <person name="Karaoz U."/>
            <person name="Brodie E.L."/>
            <person name="Williams K.H."/>
            <person name="Hubbard S.S."/>
            <person name="Banfield J.F."/>
        </authorList>
    </citation>
    <scope>NUCLEOTIDE SEQUENCE [LARGE SCALE GENOMIC DNA]</scope>
</reference>
<name>A0A1F6A960_9BACT</name>